<dbReference type="AlphaFoldDB" id="A0A319DDG5"/>
<organism evidence="1 2">
    <name type="scientific">Aspergillus ellipticus CBS 707.79</name>
    <dbReference type="NCBI Taxonomy" id="1448320"/>
    <lineage>
        <taxon>Eukaryota</taxon>
        <taxon>Fungi</taxon>
        <taxon>Dikarya</taxon>
        <taxon>Ascomycota</taxon>
        <taxon>Pezizomycotina</taxon>
        <taxon>Eurotiomycetes</taxon>
        <taxon>Eurotiomycetidae</taxon>
        <taxon>Eurotiales</taxon>
        <taxon>Aspergillaceae</taxon>
        <taxon>Aspergillus</taxon>
        <taxon>Aspergillus subgen. Circumdati</taxon>
    </lineage>
</organism>
<reference evidence="1 2" key="1">
    <citation type="submission" date="2018-02" db="EMBL/GenBank/DDBJ databases">
        <title>The genomes of Aspergillus section Nigri reveals drivers in fungal speciation.</title>
        <authorList>
            <consortium name="DOE Joint Genome Institute"/>
            <person name="Vesth T.C."/>
            <person name="Nybo J."/>
            <person name="Theobald S."/>
            <person name="Brandl J."/>
            <person name="Frisvad J.C."/>
            <person name="Nielsen K.F."/>
            <person name="Lyhne E.K."/>
            <person name="Kogle M.E."/>
            <person name="Kuo A."/>
            <person name="Riley R."/>
            <person name="Clum A."/>
            <person name="Nolan M."/>
            <person name="Lipzen A."/>
            <person name="Salamov A."/>
            <person name="Henrissat B."/>
            <person name="Wiebenga A."/>
            <person name="De vries R.P."/>
            <person name="Grigoriev I.V."/>
            <person name="Mortensen U.H."/>
            <person name="Andersen M.R."/>
            <person name="Baker S.E."/>
        </authorList>
    </citation>
    <scope>NUCLEOTIDE SEQUENCE [LARGE SCALE GENOMIC DNA]</scope>
    <source>
        <strain evidence="1 2">CBS 707.79</strain>
    </source>
</reference>
<dbReference type="VEuPathDB" id="FungiDB:BO71DRAFT_418701"/>
<dbReference type="Proteomes" id="UP000247810">
    <property type="component" value="Unassembled WGS sequence"/>
</dbReference>
<name>A0A319DDG5_9EURO</name>
<dbReference type="PANTHER" id="PTHR35567">
    <property type="entry name" value="MALATE DEHYDROGENASE (AFU_ORTHOLOGUE AFUA_2G13800)"/>
    <property type="match status" value="1"/>
</dbReference>
<evidence type="ECO:0000313" key="1">
    <source>
        <dbReference type="EMBL" id="PYH95234.1"/>
    </source>
</evidence>
<dbReference type="PANTHER" id="PTHR35567:SF1">
    <property type="entry name" value="CONSERVED FUNGAL PROTEIN (AFU_ORTHOLOGUE AFUA_1G14230)"/>
    <property type="match status" value="1"/>
</dbReference>
<protein>
    <submittedName>
        <fullName evidence="1">Malate dehydrogenase</fullName>
    </submittedName>
</protein>
<proteinExistence type="predicted"/>
<evidence type="ECO:0000313" key="2">
    <source>
        <dbReference type="Proteomes" id="UP000247810"/>
    </source>
</evidence>
<sequence length="230" mass="24685">MNPPHDILTTTDVFLTLAGQLKVSRYTNCGLDHIVLNLNETATPLPSPSPGLRLKYLAIGRGIQNYTCPTAPANSKDFVAEKPTAVGAVATLYDASCAIGSDQKFLHTLPNFLARVMMESIDLAATFAGLTNPTARGAVLGVHYFTNTSSPFFDFRLGGGTEWINAKKVASVPAPTSNVDVPWLKLDYDVGLGIQEVYRVHTSNGGAPADCDGLHGPFQIGYAAEYWFYG</sequence>
<gene>
    <name evidence="1" type="ORF">BO71DRAFT_418701</name>
</gene>
<dbReference type="EMBL" id="KZ825856">
    <property type="protein sequence ID" value="PYH95234.1"/>
    <property type="molecule type" value="Genomic_DNA"/>
</dbReference>
<accession>A0A319DDG5</accession>
<keyword evidence="2" id="KW-1185">Reference proteome</keyword>
<dbReference type="OrthoDB" id="1859733at2759"/>
<dbReference type="Pfam" id="PF11937">
    <property type="entry name" value="DUF3455"/>
    <property type="match status" value="1"/>
</dbReference>
<dbReference type="InterPro" id="IPR021851">
    <property type="entry name" value="DUF3455"/>
</dbReference>